<sequence>SAQQVNINKRKAERKKNTTNKKNEVKEHKMQFNFITCFLVLLQFGYMLDDNMGSKFDNIGINAMANKDNADMKQIKWELQRDDWLHGRDARTLRTKKMKFKRNKYPEKKKGIYKKPRK</sequence>
<organism evidence="3 4">
    <name type="scientific">Erpetoichthys calabaricus</name>
    <name type="common">Rope fish</name>
    <name type="synonym">Calamoichthys calabaricus</name>
    <dbReference type="NCBI Taxonomy" id="27687"/>
    <lineage>
        <taxon>Eukaryota</taxon>
        <taxon>Metazoa</taxon>
        <taxon>Chordata</taxon>
        <taxon>Craniata</taxon>
        <taxon>Vertebrata</taxon>
        <taxon>Euteleostomi</taxon>
        <taxon>Actinopterygii</taxon>
        <taxon>Polypteriformes</taxon>
        <taxon>Polypteridae</taxon>
        <taxon>Erpetoichthys</taxon>
    </lineage>
</organism>
<keyword evidence="4" id="KW-1185">Reference proteome</keyword>
<keyword evidence="2" id="KW-0812">Transmembrane</keyword>
<protein>
    <submittedName>
        <fullName evidence="3">Si:ch1073-412h12.3</fullName>
    </submittedName>
</protein>
<dbReference type="Proteomes" id="UP000694620">
    <property type="component" value="Chromosome 3"/>
</dbReference>
<dbReference type="GeneTree" id="ENSGT00390000006395"/>
<keyword evidence="2" id="KW-0472">Membrane</keyword>
<proteinExistence type="predicted"/>
<accession>A0A8C4RNX0</accession>
<feature type="transmembrane region" description="Helical" evidence="2">
    <location>
        <begin position="30"/>
        <end position="48"/>
    </location>
</feature>
<evidence type="ECO:0000313" key="3">
    <source>
        <dbReference type="Ensembl" id="ENSECRP00000005403.1"/>
    </source>
</evidence>
<feature type="compositionally biased region" description="Basic residues" evidence="1">
    <location>
        <begin position="8"/>
        <end position="19"/>
    </location>
</feature>
<reference evidence="3" key="1">
    <citation type="submission" date="2021-06" db="EMBL/GenBank/DDBJ databases">
        <authorList>
            <consortium name="Wellcome Sanger Institute Data Sharing"/>
        </authorList>
    </citation>
    <scope>NUCLEOTIDE SEQUENCE [LARGE SCALE GENOMIC DNA]</scope>
</reference>
<reference evidence="3" key="2">
    <citation type="submission" date="2025-08" db="UniProtKB">
        <authorList>
            <consortium name="Ensembl"/>
        </authorList>
    </citation>
    <scope>IDENTIFICATION</scope>
</reference>
<evidence type="ECO:0000256" key="1">
    <source>
        <dbReference type="SAM" id="MobiDB-lite"/>
    </source>
</evidence>
<evidence type="ECO:0000256" key="2">
    <source>
        <dbReference type="SAM" id="Phobius"/>
    </source>
</evidence>
<keyword evidence="2" id="KW-1133">Transmembrane helix</keyword>
<feature type="region of interest" description="Disordered" evidence="1">
    <location>
        <begin position="1"/>
        <end position="24"/>
    </location>
</feature>
<reference evidence="3" key="3">
    <citation type="submission" date="2025-09" db="UniProtKB">
        <authorList>
            <consortium name="Ensembl"/>
        </authorList>
    </citation>
    <scope>IDENTIFICATION</scope>
</reference>
<evidence type="ECO:0000313" key="4">
    <source>
        <dbReference type="Proteomes" id="UP000694620"/>
    </source>
</evidence>
<dbReference type="AlphaFoldDB" id="A0A8C4RNX0"/>
<dbReference type="Ensembl" id="ENSECRT00000005498.1">
    <property type="protein sequence ID" value="ENSECRP00000005403.1"/>
    <property type="gene ID" value="ENSECRG00000003648.1"/>
</dbReference>
<name>A0A8C4RNX0_ERPCA</name>